<gene>
    <name evidence="1" type="ORF">M9B40_02085</name>
</gene>
<evidence type="ECO:0000313" key="1">
    <source>
        <dbReference type="EMBL" id="URQ63571.1"/>
    </source>
</evidence>
<evidence type="ECO:0000313" key="2">
    <source>
        <dbReference type="Proteomes" id="UP001056381"/>
    </source>
</evidence>
<dbReference type="Proteomes" id="UP001056381">
    <property type="component" value="Chromosome"/>
</dbReference>
<dbReference type="CDD" id="cd02440">
    <property type="entry name" value="AdoMet_MTases"/>
    <property type="match status" value="1"/>
</dbReference>
<keyword evidence="2" id="KW-1185">Reference proteome</keyword>
<dbReference type="InterPro" id="IPR007536">
    <property type="entry name" value="16SrRNA_methylTrfase_J"/>
</dbReference>
<dbReference type="PANTHER" id="PTHR36112">
    <property type="entry name" value="RIBOSOMAL RNA SMALL SUBUNIT METHYLTRANSFERASE J"/>
    <property type="match status" value="1"/>
</dbReference>
<organism evidence="1 2">
    <name type="scientific">SAR86 cluster bacterium</name>
    <dbReference type="NCBI Taxonomy" id="2030880"/>
    <lineage>
        <taxon>Bacteria</taxon>
        <taxon>Pseudomonadati</taxon>
        <taxon>Pseudomonadota</taxon>
        <taxon>Gammaproteobacteria</taxon>
        <taxon>SAR86 cluster</taxon>
    </lineage>
</organism>
<name>A0A9Q8X4K7_9GAMM</name>
<dbReference type="Pfam" id="PF04445">
    <property type="entry name" value="SAM_MT"/>
    <property type="match status" value="1"/>
</dbReference>
<keyword evidence="1" id="KW-0808">Transferase</keyword>
<dbReference type="InterPro" id="IPR029063">
    <property type="entry name" value="SAM-dependent_MTases_sf"/>
</dbReference>
<dbReference type="PANTHER" id="PTHR36112:SF1">
    <property type="entry name" value="RIBOSOMAL RNA SMALL SUBUNIT METHYLTRANSFERASE J"/>
    <property type="match status" value="1"/>
</dbReference>
<accession>A0A9Q8X4K7</accession>
<dbReference type="SUPFAM" id="SSF53335">
    <property type="entry name" value="S-adenosyl-L-methionine-dependent methyltransferases"/>
    <property type="match status" value="1"/>
</dbReference>
<protein>
    <submittedName>
        <fullName evidence="1">Class I SAM-dependent methyltransferase</fullName>
    </submittedName>
</protein>
<reference evidence="1" key="1">
    <citation type="submission" date="2022-05" db="EMBL/GenBank/DDBJ databases">
        <title>Single-amplified genomics reveal most streamlined microbe among free-living bacteria.</title>
        <authorList>
            <person name="Roda-Garcia J."/>
            <person name="Haro-Moreno J.M."/>
            <person name="Rodriguez-Valera F."/>
            <person name="Almagro-Moreno S."/>
            <person name="Lopez-Perez M."/>
        </authorList>
    </citation>
    <scope>NUCLEOTIDE SEQUENCE</scope>
    <source>
        <strain evidence="1">TMED112-D2-2</strain>
    </source>
</reference>
<dbReference type="EMBL" id="CP097966">
    <property type="protein sequence ID" value="URQ63571.1"/>
    <property type="molecule type" value="Genomic_DNA"/>
</dbReference>
<keyword evidence="1" id="KW-0489">Methyltransferase</keyword>
<dbReference type="GO" id="GO:0008990">
    <property type="term" value="F:rRNA (guanine-N2-)-methyltransferase activity"/>
    <property type="evidence" value="ECO:0007669"/>
    <property type="project" value="InterPro"/>
</dbReference>
<dbReference type="Gene3D" id="3.40.50.150">
    <property type="entry name" value="Vaccinia Virus protein VP39"/>
    <property type="match status" value="1"/>
</dbReference>
<dbReference type="AlphaFoldDB" id="A0A9Q8X4K7"/>
<proteinExistence type="predicted"/>
<sequence>MVDIKEIVCNEKLFINEAEYYSNKYQIPINSAPSENCYIDLNFENYLVFNEERISNCFHKDPFLKRVKNFQREIMIKKAISYEVNKPKKILDATAGFGRDGFIFALLGQEVTMVDENKGMCIMIESALNRLPDKPYYNDAKSRIKVVNSDSTKLKLNSEGFDIIYLDPMFSTYSKSMSKKELTFLKTYIDQKHDLVNIFLNQNYKRLVVKREKKYQPHAFEEASIIYKGKSINFHVFI</sequence>